<dbReference type="VEuPathDB" id="MicrosporidiaDB:HERIO_1976"/>
<gene>
    <name evidence="2" type="ORF">A0H76_2770</name>
    <name evidence="1" type="ORF">HERIO_1976</name>
</gene>
<dbReference type="Proteomes" id="UP000192501">
    <property type="component" value="Unassembled WGS sequence"/>
</dbReference>
<evidence type="ECO:0000313" key="3">
    <source>
        <dbReference type="Proteomes" id="UP000192356"/>
    </source>
</evidence>
<dbReference type="EMBL" id="LTAI01000826">
    <property type="protein sequence ID" value="ORD98297.1"/>
    <property type="molecule type" value="Genomic_DNA"/>
</dbReference>
<evidence type="ECO:0000313" key="1">
    <source>
        <dbReference type="EMBL" id="ORD96059.1"/>
    </source>
</evidence>
<dbReference type="AlphaFoldDB" id="A0A1X0QET7"/>
<evidence type="ECO:0000313" key="4">
    <source>
        <dbReference type="Proteomes" id="UP000192501"/>
    </source>
</evidence>
<accession>A0A1X0QET7</accession>
<dbReference type="VEuPathDB" id="MicrosporidiaDB:A0H76_2770"/>
<comment type="caution">
    <text evidence="2">The sequence shown here is derived from an EMBL/GenBank/DDBJ whole genome shotgun (WGS) entry which is preliminary data.</text>
</comment>
<keyword evidence="3" id="KW-1185">Reference proteome</keyword>
<sequence>MDSFFEEFERTENLEDSIKYMKNKFMKKKLLFLNNDKSYEEIKSEFDEILRLKELLKEF</sequence>
<dbReference type="Proteomes" id="UP000192356">
    <property type="component" value="Unassembled WGS sequence"/>
</dbReference>
<name>A0A1X0QET7_9MICR</name>
<evidence type="ECO:0000313" key="2">
    <source>
        <dbReference type="EMBL" id="ORD98297.1"/>
    </source>
</evidence>
<protein>
    <submittedName>
        <fullName evidence="2">Uncharacterized protein</fullName>
    </submittedName>
</protein>
<organism evidence="2 4">
    <name type="scientific">Hepatospora eriocheir</name>
    <dbReference type="NCBI Taxonomy" id="1081669"/>
    <lineage>
        <taxon>Eukaryota</taxon>
        <taxon>Fungi</taxon>
        <taxon>Fungi incertae sedis</taxon>
        <taxon>Microsporidia</taxon>
        <taxon>Hepatosporidae</taxon>
        <taxon>Hepatospora</taxon>
    </lineage>
</organism>
<reference evidence="3 4" key="1">
    <citation type="journal article" date="2017" name="Environ. Microbiol.">
        <title>Decay of the glycolytic pathway and adaptation to intranuclear parasitism within Enterocytozoonidae microsporidia.</title>
        <authorList>
            <person name="Wiredu Boakye D."/>
            <person name="Jaroenlak P."/>
            <person name="Prachumwat A."/>
            <person name="Williams T.A."/>
            <person name="Bateman K.S."/>
            <person name="Itsathitphaisarn O."/>
            <person name="Sritunyalucksana K."/>
            <person name="Paszkiewicz K.H."/>
            <person name="Moore K.A."/>
            <person name="Stentiford G.D."/>
            <person name="Williams B.A."/>
        </authorList>
    </citation>
    <scope>NUCLEOTIDE SEQUENCE [LARGE SCALE GENOMIC DNA]</scope>
    <source>
        <strain evidence="4">canceri</strain>
        <strain evidence="2">Canceri</strain>
        <strain evidence="1 3">GB1</strain>
    </source>
</reference>
<dbReference type="EMBL" id="LVKB01000134">
    <property type="protein sequence ID" value="ORD96059.1"/>
    <property type="molecule type" value="Genomic_DNA"/>
</dbReference>
<proteinExistence type="predicted"/>